<organism evidence="4 5">
    <name type="scientific">Ascobolus immersus RN42</name>
    <dbReference type="NCBI Taxonomy" id="1160509"/>
    <lineage>
        <taxon>Eukaryota</taxon>
        <taxon>Fungi</taxon>
        <taxon>Dikarya</taxon>
        <taxon>Ascomycota</taxon>
        <taxon>Pezizomycotina</taxon>
        <taxon>Pezizomycetes</taxon>
        <taxon>Pezizales</taxon>
        <taxon>Ascobolaceae</taxon>
        <taxon>Ascobolus</taxon>
    </lineage>
</organism>
<reference evidence="4 5" key="1">
    <citation type="journal article" date="2018" name="Nat. Ecol. Evol.">
        <title>Pezizomycetes genomes reveal the molecular basis of ectomycorrhizal truffle lifestyle.</title>
        <authorList>
            <person name="Murat C."/>
            <person name="Payen T."/>
            <person name="Noel B."/>
            <person name="Kuo A."/>
            <person name="Morin E."/>
            <person name="Chen J."/>
            <person name="Kohler A."/>
            <person name="Krizsan K."/>
            <person name="Balestrini R."/>
            <person name="Da Silva C."/>
            <person name="Montanini B."/>
            <person name="Hainaut M."/>
            <person name="Levati E."/>
            <person name="Barry K.W."/>
            <person name="Belfiori B."/>
            <person name="Cichocki N."/>
            <person name="Clum A."/>
            <person name="Dockter R.B."/>
            <person name="Fauchery L."/>
            <person name="Guy J."/>
            <person name="Iotti M."/>
            <person name="Le Tacon F."/>
            <person name="Lindquist E.A."/>
            <person name="Lipzen A."/>
            <person name="Malagnac F."/>
            <person name="Mello A."/>
            <person name="Molinier V."/>
            <person name="Miyauchi S."/>
            <person name="Poulain J."/>
            <person name="Riccioni C."/>
            <person name="Rubini A."/>
            <person name="Sitrit Y."/>
            <person name="Splivallo R."/>
            <person name="Traeger S."/>
            <person name="Wang M."/>
            <person name="Zifcakova L."/>
            <person name="Wipf D."/>
            <person name="Zambonelli A."/>
            <person name="Paolocci F."/>
            <person name="Nowrousian M."/>
            <person name="Ottonello S."/>
            <person name="Baldrian P."/>
            <person name="Spatafora J.W."/>
            <person name="Henrissat B."/>
            <person name="Nagy L.G."/>
            <person name="Aury J.M."/>
            <person name="Wincker P."/>
            <person name="Grigoriev I.V."/>
            <person name="Bonfante P."/>
            <person name="Martin F.M."/>
        </authorList>
    </citation>
    <scope>NUCLEOTIDE SEQUENCE [LARGE SCALE GENOMIC DNA]</scope>
    <source>
        <strain evidence="4 5">RN42</strain>
    </source>
</reference>
<dbReference type="AlphaFoldDB" id="A0A3N4IHW6"/>
<evidence type="ECO:0000256" key="1">
    <source>
        <dbReference type="SAM" id="MobiDB-lite"/>
    </source>
</evidence>
<evidence type="ECO:0000256" key="3">
    <source>
        <dbReference type="SAM" id="SignalP"/>
    </source>
</evidence>
<feature type="compositionally biased region" description="Polar residues" evidence="1">
    <location>
        <begin position="539"/>
        <end position="562"/>
    </location>
</feature>
<name>A0A3N4IHW6_ASCIM</name>
<keyword evidence="3" id="KW-0732">Signal</keyword>
<feature type="transmembrane region" description="Helical" evidence="2">
    <location>
        <begin position="695"/>
        <end position="717"/>
    </location>
</feature>
<dbReference type="Proteomes" id="UP000275078">
    <property type="component" value="Unassembled WGS sequence"/>
</dbReference>
<protein>
    <submittedName>
        <fullName evidence="4">Uncharacterized protein</fullName>
    </submittedName>
</protein>
<feature type="region of interest" description="Disordered" evidence="1">
    <location>
        <begin position="534"/>
        <end position="607"/>
    </location>
</feature>
<feature type="signal peptide" evidence="3">
    <location>
        <begin position="1"/>
        <end position="29"/>
    </location>
</feature>
<feature type="transmembrane region" description="Helical" evidence="2">
    <location>
        <begin position="631"/>
        <end position="650"/>
    </location>
</feature>
<keyword evidence="5" id="KW-1185">Reference proteome</keyword>
<feature type="transmembrane region" description="Helical" evidence="2">
    <location>
        <begin position="466"/>
        <end position="489"/>
    </location>
</feature>
<feature type="compositionally biased region" description="Polar residues" evidence="1">
    <location>
        <begin position="595"/>
        <end position="605"/>
    </location>
</feature>
<dbReference type="STRING" id="1160509.A0A3N4IHW6"/>
<dbReference type="OrthoDB" id="5392263at2759"/>
<keyword evidence="2" id="KW-0812">Transmembrane</keyword>
<feature type="compositionally biased region" description="Polar residues" evidence="1">
    <location>
        <begin position="569"/>
        <end position="585"/>
    </location>
</feature>
<feature type="transmembrane region" description="Helical" evidence="2">
    <location>
        <begin position="295"/>
        <end position="315"/>
    </location>
</feature>
<feature type="transmembrane region" description="Helical" evidence="2">
    <location>
        <begin position="255"/>
        <end position="275"/>
    </location>
</feature>
<accession>A0A3N4IHW6</accession>
<evidence type="ECO:0000313" key="4">
    <source>
        <dbReference type="EMBL" id="RPA85732.1"/>
    </source>
</evidence>
<feature type="transmembrane region" description="Helical" evidence="2">
    <location>
        <begin position="504"/>
        <end position="523"/>
    </location>
</feature>
<feature type="chain" id="PRO_5018147739" evidence="3">
    <location>
        <begin position="30"/>
        <end position="726"/>
    </location>
</feature>
<feature type="transmembrane region" description="Helical" evidence="2">
    <location>
        <begin position="147"/>
        <end position="169"/>
    </location>
</feature>
<gene>
    <name evidence="4" type="ORF">BJ508DRAFT_411723</name>
</gene>
<proteinExistence type="predicted"/>
<sequence length="726" mass="81537">MKALHDHSSIQLWRLCFIFLSMVVRQTLAADDTTPNTTMSSILDSSYSPPLMYANFHECRHQIQKLAIPSKPPVLVDRQGNKLPAGTPVDHPDVVGVDDTTCYNYCGSNPEKPSWEFFSTQFSSWLLPFFALTAQFPYETGKSHQDIMSFFLIVGSPMFAGYTLALTFLSSRWLRAEVRQIFGQYEKSGRLVPRIVFQPLEDLPGNIERTLRYCQQEPLYIGDLGSRGLNRGTMEIHKHYWESLWEKVLEAKRPYTASFVSQILWVVVAFVFTMIDAFSNDNLGKNSTAFGLSIGLLWIWEIPVVFGWVVTGTIWRDEAPSSMIRELKERWKKDADVELQFLPASAHISPMASQEEDPVSGLRPVPTPNSGQVSQHQFQMPRPSLHPLTGWPLEEEPENVATGLKSNTLLWATAKGDSHQRGPMFAYARPFTWNYNSLTLLTAYARVYLPDHIPNNHWQGQVKLRIALASFLGFLLLWSTVGAAMVLNYNTPAKGLSCRSGGNLLYIIAAVLVWAFMVSAAWLTDQPATYTFESDPPTLDTTSPQTSTQHLFSPNASNSTTAPGIAPVHSSTNISHANSTSSSLLPTHANEPMQHASNADPNSSKLVLHGRRDRPLSNAAYRYKLAMVLRTFGKTLAILNAIWVVTHNFLEFLSVLDNCWCSTTQILKWIPGSKHVWLWEGLAEVKTYENVLRTWILVTVWACFACVGLMITNLGIIMKVKRESGE</sequence>
<evidence type="ECO:0000256" key="2">
    <source>
        <dbReference type="SAM" id="Phobius"/>
    </source>
</evidence>
<evidence type="ECO:0000313" key="5">
    <source>
        <dbReference type="Proteomes" id="UP000275078"/>
    </source>
</evidence>
<dbReference type="EMBL" id="ML119652">
    <property type="protein sequence ID" value="RPA85732.1"/>
    <property type="molecule type" value="Genomic_DNA"/>
</dbReference>
<keyword evidence="2" id="KW-1133">Transmembrane helix</keyword>
<keyword evidence="2" id="KW-0472">Membrane</keyword>